<sequence>MEVRSGPDGEAEKLANVSEERLVEEAMRLQREDNFQQGDIWRVFCAADPGRALRGLLSEAEGKNWNSEAWRSLINAAMNVEATDFQERLANAVLDMPNATLLEILTPATQWLERKRAAIGPHFLALWDEMGALAYPETEAGSDEPDDDSDLMFEVLNRPGGILAWSLLDALGASQPAKDSGLPESFRDRFNQMITADGRAGLLARVLIAERLNFLHFVDPNWTYQNLIPKLGWDHHEAKAMWQGYARSRIGAANVFNRLKPAMLEAIEKRKLGDNELQSILASLVSVAIWHHRGEGAEFEFADAELRRLLTIGPSSLRSHVSWMLWRVMSDVDDSTDDEPSSRSNLWNEVVGPLFSAIWPLDASLRDKQTSQNLVHMILDCGNAMPNAVARVSDYLIPYQLYEISHTLRLDEKHDAMVAQYPLPFIQLANVLIDPDAYPVPRDLRKLLDDCAAADQSVKHDDAYIRLDGLARQAGA</sequence>
<gene>
    <name evidence="1" type="ORF">D4A92_03290</name>
</gene>
<name>A0ABX7ERD5_9HYPH</name>
<organism evidence="1 2">
    <name type="scientific">Rhizobium rosettiformans</name>
    <dbReference type="NCBI Taxonomy" id="1368430"/>
    <lineage>
        <taxon>Bacteria</taxon>
        <taxon>Pseudomonadati</taxon>
        <taxon>Pseudomonadota</taxon>
        <taxon>Alphaproteobacteria</taxon>
        <taxon>Hyphomicrobiales</taxon>
        <taxon>Rhizobiaceae</taxon>
        <taxon>Rhizobium/Agrobacterium group</taxon>
        <taxon>Rhizobium</taxon>
    </lineage>
</organism>
<evidence type="ECO:0000313" key="1">
    <source>
        <dbReference type="EMBL" id="QRF50542.1"/>
    </source>
</evidence>
<evidence type="ECO:0000313" key="2">
    <source>
        <dbReference type="Proteomes" id="UP000596351"/>
    </source>
</evidence>
<accession>A0ABX7ERD5</accession>
<proteinExistence type="predicted"/>
<dbReference type="EMBL" id="CP032405">
    <property type="protein sequence ID" value="QRF50542.1"/>
    <property type="molecule type" value="Genomic_DNA"/>
</dbReference>
<evidence type="ECO:0008006" key="3">
    <source>
        <dbReference type="Google" id="ProtNLM"/>
    </source>
</evidence>
<keyword evidence="2" id="KW-1185">Reference proteome</keyword>
<reference evidence="1 2" key="1">
    <citation type="submission" date="2018-09" db="EMBL/GenBank/DDBJ databases">
        <title>Rhizobium sp. MAE2-X.</title>
        <authorList>
            <person name="Lee Y."/>
            <person name="Jeon C.O."/>
        </authorList>
    </citation>
    <scope>NUCLEOTIDE SEQUENCE [LARGE SCALE GENOMIC DNA]</scope>
    <source>
        <strain evidence="1 2">MAE2-X</strain>
    </source>
</reference>
<protein>
    <recommendedName>
        <fullName evidence="3">DUF4020 domain-containing protein</fullName>
    </recommendedName>
</protein>
<dbReference type="Proteomes" id="UP000596351">
    <property type="component" value="Chromosome"/>
</dbReference>